<proteinExistence type="predicted"/>
<evidence type="ECO:0008006" key="3">
    <source>
        <dbReference type="Google" id="ProtNLM"/>
    </source>
</evidence>
<sequence>MVFNKVLAVLLILMGLVTVYEITTYTGTVIHFNFKYDKFSFTDLLNLKFLETEEDNRPLSILLLSSLARSGSTMFSELLSTGNDSVLFFEPLWDQMNKPCFQNGSCVSNFISNIFNCSYENEFEDWLIHKTLFFHYYHPKAKTCASVKCQRHFDMRGLCQNATTRIVKVIRSRLSWVKELLSDPQLNVKIIYLTRDPRGSISSIENIGWDATPKIKCGDLLEDMEEFDALHKLFPYKIKSVSLEALSLYQIDIAKDIYLFLYGTSDLPQETRDFIELHMNAETDFGNNMDTRKNSSVEYQAWRLKILESTLAKIESETLCLRILEKMKHTVFGTIKNAQNLNISLFTNK</sequence>
<dbReference type="InterPro" id="IPR027417">
    <property type="entry name" value="P-loop_NTPase"/>
</dbReference>
<evidence type="ECO:0000313" key="2">
    <source>
        <dbReference type="Proteomes" id="UP001381693"/>
    </source>
</evidence>
<dbReference type="GO" id="GO:0006790">
    <property type="term" value="P:sulfur compound metabolic process"/>
    <property type="evidence" value="ECO:0007669"/>
    <property type="project" value="TreeGrafter"/>
</dbReference>
<dbReference type="Proteomes" id="UP001381693">
    <property type="component" value="Unassembled WGS sequence"/>
</dbReference>
<dbReference type="InterPro" id="IPR051135">
    <property type="entry name" value="Gal/GlcNAc/GalNAc_ST"/>
</dbReference>
<dbReference type="GO" id="GO:0001517">
    <property type="term" value="F:N-acetylglucosamine 6-O-sulfotransferase activity"/>
    <property type="evidence" value="ECO:0007669"/>
    <property type="project" value="TreeGrafter"/>
</dbReference>
<protein>
    <recommendedName>
        <fullName evidence="3">Sulfotransferase</fullName>
    </recommendedName>
</protein>
<dbReference type="GO" id="GO:0006044">
    <property type="term" value="P:N-acetylglucosamine metabolic process"/>
    <property type="evidence" value="ECO:0007669"/>
    <property type="project" value="TreeGrafter"/>
</dbReference>
<dbReference type="SUPFAM" id="SSF52540">
    <property type="entry name" value="P-loop containing nucleoside triphosphate hydrolases"/>
    <property type="match status" value="1"/>
</dbReference>
<organism evidence="1 2">
    <name type="scientific">Halocaridina rubra</name>
    <name type="common">Hawaiian red shrimp</name>
    <dbReference type="NCBI Taxonomy" id="373956"/>
    <lineage>
        <taxon>Eukaryota</taxon>
        <taxon>Metazoa</taxon>
        <taxon>Ecdysozoa</taxon>
        <taxon>Arthropoda</taxon>
        <taxon>Crustacea</taxon>
        <taxon>Multicrustacea</taxon>
        <taxon>Malacostraca</taxon>
        <taxon>Eumalacostraca</taxon>
        <taxon>Eucarida</taxon>
        <taxon>Decapoda</taxon>
        <taxon>Pleocyemata</taxon>
        <taxon>Caridea</taxon>
        <taxon>Atyoidea</taxon>
        <taxon>Atyidae</taxon>
        <taxon>Halocaridina</taxon>
    </lineage>
</organism>
<dbReference type="PANTHER" id="PTHR10704:SF44">
    <property type="entry name" value="LD35051P-RELATED"/>
    <property type="match status" value="1"/>
</dbReference>
<reference evidence="1 2" key="1">
    <citation type="submission" date="2023-11" db="EMBL/GenBank/DDBJ databases">
        <title>Halocaridina rubra genome assembly.</title>
        <authorList>
            <person name="Smith C."/>
        </authorList>
    </citation>
    <scope>NUCLEOTIDE SEQUENCE [LARGE SCALE GENOMIC DNA]</scope>
    <source>
        <strain evidence="1">EP-1</strain>
        <tissue evidence="1">Whole</tissue>
    </source>
</reference>
<name>A0AAN9AFP0_HALRR</name>
<evidence type="ECO:0000313" key="1">
    <source>
        <dbReference type="EMBL" id="KAK7086005.1"/>
    </source>
</evidence>
<dbReference type="EMBL" id="JAXCGZ010000426">
    <property type="protein sequence ID" value="KAK7086005.1"/>
    <property type="molecule type" value="Genomic_DNA"/>
</dbReference>
<dbReference type="PANTHER" id="PTHR10704">
    <property type="entry name" value="CARBOHYDRATE SULFOTRANSFERASE"/>
    <property type="match status" value="1"/>
</dbReference>
<accession>A0AAN9AFP0</accession>
<dbReference type="Gene3D" id="3.40.50.300">
    <property type="entry name" value="P-loop containing nucleotide triphosphate hydrolases"/>
    <property type="match status" value="1"/>
</dbReference>
<gene>
    <name evidence="1" type="ORF">SK128_015747</name>
</gene>
<comment type="caution">
    <text evidence="1">The sequence shown here is derived from an EMBL/GenBank/DDBJ whole genome shotgun (WGS) entry which is preliminary data.</text>
</comment>
<dbReference type="AlphaFoldDB" id="A0AAN9AFP0"/>
<keyword evidence="2" id="KW-1185">Reference proteome</keyword>